<evidence type="ECO:0000256" key="6">
    <source>
        <dbReference type="ARBA" id="ARBA00023284"/>
    </source>
</evidence>
<evidence type="ECO:0000313" key="10">
    <source>
        <dbReference type="EMBL" id="ARO86397.1"/>
    </source>
</evidence>
<sequence length="238" mass="25921">MRLNPIFPALFLCLLPGAALADEAAVKKAVVTHFPGEKIESVKKTPYLGLYEVVVGGELLYTDEKATYFFLGHVVDPQTRQSLTSERLQQIKDARRISLDSLPLDHAIKTVKGNGKRKLAVFSDPNCPYCKRLEKELTKITDVTIYTLLYPVLNGSLPTATSIWCSADRLKAWDDFMLKGIAPTGKDCETPIETLIQAGKKNGINGTPTLIFADGSIIPGMITADVIEKKLSGGAAAK</sequence>
<dbReference type="AlphaFoldDB" id="A0A1W6SKS5"/>
<dbReference type="SUPFAM" id="SSF54423">
    <property type="entry name" value="DsbC/DsbG N-terminal domain-like"/>
    <property type="match status" value="1"/>
</dbReference>
<evidence type="ECO:0000313" key="11">
    <source>
        <dbReference type="Proteomes" id="UP000012179"/>
    </source>
</evidence>
<dbReference type="Pfam" id="PF10411">
    <property type="entry name" value="DsbC_N"/>
    <property type="match status" value="1"/>
</dbReference>
<keyword evidence="11" id="KW-1185">Reference proteome</keyword>
<feature type="domain" description="Disulphide bond isomerase DsbC/G N-terminal" evidence="8">
    <location>
        <begin position="18"/>
        <end position="84"/>
    </location>
</feature>
<dbReference type="Gene3D" id="3.10.450.70">
    <property type="entry name" value="Disulphide bond isomerase, DsbC/G, N-terminal"/>
    <property type="match status" value="1"/>
</dbReference>
<keyword evidence="5" id="KW-1015">Disulfide bond</keyword>
<dbReference type="CDD" id="cd03020">
    <property type="entry name" value="DsbA_DsbC_DsbG"/>
    <property type="match status" value="1"/>
</dbReference>
<dbReference type="InterPro" id="IPR018950">
    <property type="entry name" value="DiS-bond_isomerase_DsbC/G_N"/>
</dbReference>
<protein>
    <recommendedName>
        <fullName evidence="7">Thiol:disulfide interchange protein</fullName>
    </recommendedName>
</protein>
<dbReference type="EMBL" id="CP021106">
    <property type="protein sequence ID" value="ARO86397.1"/>
    <property type="molecule type" value="Genomic_DNA"/>
</dbReference>
<dbReference type="SUPFAM" id="SSF52833">
    <property type="entry name" value="Thioredoxin-like"/>
    <property type="match status" value="1"/>
</dbReference>
<dbReference type="InterPro" id="IPR051470">
    <property type="entry name" value="Thiol:disulfide_interchange"/>
</dbReference>
<dbReference type="RefSeq" id="WP_004180595.1">
    <property type="nucleotide sequence ID" value="NZ_CP021106.3"/>
</dbReference>
<dbReference type="Gene3D" id="3.40.30.10">
    <property type="entry name" value="Glutaredoxin"/>
    <property type="match status" value="1"/>
</dbReference>
<evidence type="ECO:0000259" key="9">
    <source>
        <dbReference type="Pfam" id="PF13098"/>
    </source>
</evidence>
<comment type="similarity">
    <text evidence="2 7">Belongs to the thioredoxin family. DsbC subfamily.</text>
</comment>
<organism evidence="10 11">
    <name type="scientific">Nitrosospira lacus</name>
    <dbReference type="NCBI Taxonomy" id="1288494"/>
    <lineage>
        <taxon>Bacteria</taxon>
        <taxon>Pseudomonadati</taxon>
        <taxon>Pseudomonadota</taxon>
        <taxon>Betaproteobacteria</taxon>
        <taxon>Nitrosomonadales</taxon>
        <taxon>Nitrosomonadaceae</taxon>
        <taxon>Nitrosospira</taxon>
    </lineage>
</organism>
<dbReference type="InterPro" id="IPR012336">
    <property type="entry name" value="Thioredoxin-like_fold"/>
</dbReference>
<evidence type="ECO:0000256" key="5">
    <source>
        <dbReference type="ARBA" id="ARBA00023157"/>
    </source>
</evidence>
<dbReference type="PANTHER" id="PTHR35272">
    <property type="entry name" value="THIOL:DISULFIDE INTERCHANGE PROTEIN DSBC-RELATED"/>
    <property type="match status" value="1"/>
</dbReference>
<proteinExistence type="inferred from homology"/>
<evidence type="ECO:0000259" key="8">
    <source>
        <dbReference type="Pfam" id="PF10411"/>
    </source>
</evidence>
<comment type="function">
    <text evidence="7">Required for disulfide bond formation in some periplasmic proteins. Acts by transferring its disulfide bond to other proteins and is reduced in the process.</text>
</comment>
<dbReference type="InterPro" id="IPR033954">
    <property type="entry name" value="DiS-bond_Isoase_DsbC/G"/>
</dbReference>
<dbReference type="Pfam" id="PF13098">
    <property type="entry name" value="Thioredoxin_2"/>
    <property type="match status" value="1"/>
</dbReference>
<keyword evidence="3 7" id="KW-0732">Signal</keyword>
<feature type="signal peptide" evidence="7">
    <location>
        <begin position="1"/>
        <end position="21"/>
    </location>
</feature>
<evidence type="ECO:0000256" key="1">
    <source>
        <dbReference type="ARBA" id="ARBA00004418"/>
    </source>
</evidence>
<evidence type="ECO:0000256" key="7">
    <source>
        <dbReference type="RuleBase" id="RU364038"/>
    </source>
</evidence>
<keyword evidence="4 7" id="KW-0574">Periplasm</keyword>
<feature type="domain" description="Thioredoxin-like fold" evidence="9">
    <location>
        <begin position="111"/>
        <end position="231"/>
    </location>
</feature>
<dbReference type="eggNOG" id="COG1651">
    <property type="taxonomic scope" value="Bacteria"/>
</dbReference>
<dbReference type="OrthoDB" id="12976at2"/>
<dbReference type="InterPro" id="IPR009094">
    <property type="entry name" value="DiS-bond_isomerase_DsbC/G_N_sf"/>
</dbReference>
<dbReference type="PROSITE" id="PS00194">
    <property type="entry name" value="THIOREDOXIN_1"/>
    <property type="match status" value="1"/>
</dbReference>
<keyword evidence="6 7" id="KW-0676">Redox-active center</keyword>
<reference evidence="10 11" key="1">
    <citation type="journal article" date="2015" name="Int. J. Syst. Evol. Microbiol.">
        <title>Nitrosospira lacus sp. nov., a psychrotolerant, ammonia-oxidizing bacterium from sandy lake sediment.</title>
        <authorList>
            <person name="Urakawa H."/>
            <person name="Garcia J.C."/>
            <person name="Nielsen J.L."/>
            <person name="Le V.Q."/>
            <person name="Kozlowski J.A."/>
            <person name="Stein L.Y."/>
            <person name="Lim C.K."/>
            <person name="Pommerening-Roser A."/>
            <person name="Martens-Habbena W."/>
            <person name="Stahl D.A."/>
            <person name="Klotz M.G."/>
        </authorList>
    </citation>
    <scope>NUCLEOTIDE SEQUENCE [LARGE SCALE GENOMIC DNA]</scope>
    <source>
        <strain evidence="10 11">APG3</strain>
    </source>
</reference>
<dbReference type="Proteomes" id="UP000012179">
    <property type="component" value="Chromosome"/>
</dbReference>
<accession>A0A1W6SKS5</accession>
<comment type="subcellular location">
    <subcellularLocation>
        <location evidence="1 7">Periplasm</location>
    </subcellularLocation>
</comment>
<feature type="chain" id="PRO_5010755811" description="Thiol:disulfide interchange protein" evidence="7">
    <location>
        <begin position="22"/>
        <end position="238"/>
    </location>
</feature>
<dbReference type="InterPro" id="IPR017937">
    <property type="entry name" value="Thioredoxin_CS"/>
</dbReference>
<dbReference type="KEGG" id="nlc:EBAPG3_000600"/>
<evidence type="ECO:0000256" key="2">
    <source>
        <dbReference type="ARBA" id="ARBA00009813"/>
    </source>
</evidence>
<gene>
    <name evidence="10" type="ORF">EBAPG3_000600</name>
</gene>
<dbReference type="InterPro" id="IPR036249">
    <property type="entry name" value="Thioredoxin-like_sf"/>
</dbReference>
<dbReference type="GO" id="GO:0042597">
    <property type="term" value="C:periplasmic space"/>
    <property type="evidence" value="ECO:0007669"/>
    <property type="project" value="UniProtKB-SubCell"/>
</dbReference>
<evidence type="ECO:0000256" key="4">
    <source>
        <dbReference type="ARBA" id="ARBA00022764"/>
    </source>
</evidence>
<dbReference type="PANTHER" id="PTHR35272:SF3">
    <property type="entry name" value="THIOL:DISULFIDE INTERCHANGE PROTEIN DSBC"/>
    <property type="match status" value="1"/>
</dbReference>
<evidence type="ECO:0000256" key="3">
    <source>
        <dbReference type="ARBA" id="ARBA00022729"/>
    </source>
</evidence>
<name>A0A1W6SKS5_9PROT</name>